<feature type="region of interest" description="Disordered" evidence="1">
    <location>
        <begin position="52"/>
        <end position="72"/>
    </location>
</feature>
<sequence length="96" mass="11252">MDFLANLSILTLPYYFSTKKLLNSNHAKLYKCRKVSSFCCVLAVRGTQERPLKHERYPEKENSITPIPPSSRRVPAQLLSSEWCFFKDRSIRASRW</sequence>
<evidence type="ECO:0000256" key="1">
    <source>
        <dbReference type="SAM" id="MobiDB-lite"/>
    </source>
</evidence>
<proteinExistence type="predicted"/>
<reference evidence="2 3" key="1">
    <citation type="submission" date="2021-06" db="EMBL/GenBank/DDBJ databases">
        <title>Caerostris extrusa draft genome.</title>
        <authorList>
            <person name="Kono N."/>
            <person name="Arakawa K."/>
        </authorList>
    </citation>
    <scope>NUCLEOTIDE SEQUENCE [LARGE SCALE GENOMIC DNA]</scope>
</reference>
<name>A0AAV4N203_CAEEX</name>
<protein>
    <submittedName>
        <fullName evidence="2">Uncharacterized protein</fullName>
    </submittedName>
</protein>
<dbReference type="AlphaFoldDB" id="A0AAV4N203"/>
<evidence type="ECO:0000313" key="3">
    <source>
        <dbReference type="Proteomes" id="UP001054945"/>
    </source>
</evidence>
<keyword evidence="3" id="KW-1185">Reference proteome</keyword>
<accession>A0AAV4N203</accession>
<dbReference type="Proteomes" id="UP001054945">
    <property type="component" value="Unassembled WGS sequence"/>
</dbReference>
<gene>
    <name evidence="2" type="ORF">CEXT_611211</name>
</gene>
<evidence type="ECO:0000313" key="2">
    <source>
        <dbReference type="EMBL" id="GIX77622.1"/>
    </source>
</evidence>
<dbReference type="EMBL" id="BPLR01002774">
    <property type="protein sequence ID" value="GIX77622.1"/>
    <property type="molecule type" value="Genomic_DNA"/>
</dbReference>
<organism evidence="2 3">
    <name type="scientific">Caerostris extrusa</name>
    <name type="common">Bark spider</name>
    <name type="synonym">Caerostris bankana</name>
    <dbReference type="NCBI Taxonomy" id="172846"/>
    <lineage>
        <taxon>Eukaryota</taxon>
        <taxon>Metazoa</taxon>
        <taxon>Ecdysozoa</taxon>
        <taxon>Arthropoda</taxon>
        <taxon>Chelicerata</taxon>
        <taxon>Arachnida</taxon>
        <taxon>Araneae</taxon>
        <taxon>Araneomorphae</taxon>
        <taxon>Entelegynae</taxon>
        <taxon>Araneoidea</taxon>
        <taxon>Araneidae</taxon>
        <taxon>Caerostris</taxon>
    </lineage>
</organism>
<feature type="compositionally biased region" description="Basic and acidic residues" evidence="1">
    <location>
        <begin position="52"/>
        <end position="62"/>
    </location>
</feature>
<comment type="caution">
    <text evidence="2">The sequence shown here is derived from an EMBL/GenBank/DDBJ whole genome shotgun (WGS) entry which is preliminary data.</text>
</comment>